<dbReference type="CDD" id="cd03804">
    <property type="entry name" value="GT4_WbaZ-like"/>
    <property type="match status" value="1"/>
</dbReference>
<evidence type="ECO:0000259" key="2">
    <source>
        <dbReference type="Pfam" id="PF13439"/>
    </source>
</evidence>
<protein>
    <recommendedName>
        <fullName evidence="5">Glycosyl transferase family 1</fullName>
    </recommendedName>
</protein>
<feature type="domain" description="Glycosyltransferase subfamily 4-like N-terminal" evidence="2">
    <location>
        <begin position="14"/>
        <end position="191"/>
    </location>
</feature>
<dbReference type="Proteomes" id="UP000033203">
    <property type="component" value="Unassembled WGS sequence"/>
</dbReference>
<dbReference type="EMBL" id="JXTP01000033">
    <property type="protein sequence ID" value="KIU28232.1"/>
    <property type="molecule type" value="Genomic_DNA"/>
</dbReference>
<dbReference type="PATRIC" id="fig|1549858.7.peg.579"/>
<dbReference type="Pfam" id="PF13439">
    <property type="entry name" value="Glyco_transf_4"/>
    <property type="match status" value="1"/>
</dbReference>
<dbReference type="PANTHER" id="PTHR45947:SF3">
    <property type="entry name" value="SULFOQUINOVOSYL TRANSFERASE SQD2"/>
    <property type="match status" value="1"/>
</dbReference>
<evidence type="ECO:0008006" key="5">
    <source>
        <dbReference type="Google" id="ProtNLM"/>
    </source>
</evidence>
<dbReference type="Gene3D" id="3.40.50.2000">
    <property type="entry name" value="Glycogen Phosphorylase B"/>
    <property type="match status" value="2"/>
</dbReference>
<organism evidence="3 4">
    <name type="scientific">Sphingomonas melonis</name>
    <dbReference type="NCBI Taxonomy" id="152682"/>
    <lineage>
        <taxon>Bacteria</taxon>
        <taxon>Pseudomonadati</taxon>
        <taxon>Pseudomonadota</taxon>
        <taxon>Alphaproteobacteria</taxon>
        <taxon>Sphingomonadales</taxon>
        <taxon>Sphingomonadaceae</taxon>
        <taxon>Sphingomonas</taxon>
    </lineage>
</organism>
<dbReference type="GO" id="GO:0016757">
    <property type="term" value="F:glycosyltransferase activity"/>
    <property type="evidence" value="ECO:0007669"/>
    <property type="project" value="InterPro"/>
</dbReference>
<proteinExistence type="predicted"/>
<comment type="caution">
    <text evidence="3">The sequence shown here is derived from an EMBL/GenBank/DDBJ whole genome shotgun (WGS) entry which is preliminary data.</text>
</comment>
<dbReference type="InterPro" id="IPR028098">
    <property type="entry name" value="Glyco_trans_4-like_N"/>
</dbReference>
<name>A0A0D1MCC7_9SPHN</name>
<dbReference type="AlphaFoldDB" id="A0A0D1MCC7"/>
<reference evidence="3 4" key="1">
    <citation type="submission" date="2015-01" db="EMBL/GenBank/DDBJ databases">
        <title>Genome of Sphingomonas taxi strain 30a.</title>
        <authorList>
            <person name="Eevers N."/>
            <person name="Van Hamme J."/>
            <person name="Bottos E."/>
            <person name="Weyens N."/>
            <person name="Vangronsveld J."/>
        </authorList>
    </citation>
    <scope>NUCLEOTIDE SEQUENCE [LARGE SCALE GENOMIC DNA]</scope>
    <source>
        <strain evidence="3 4">30a</strain>
    </source>
</reference>
<feature type="domain" description="Glycosyl transferase family 1" evidence="1">
    <location>
        <begin position="194"/>
        <end position="348"/>
    </location>
</feature>
<evidence type="ECO:0000313" key="3">
    <source>
        <dbReference type="EMBL" id="KIU28232.1"/>
    </source>
</evidence>
<gene>
    <name evidence="3" type="ORF">SR41_08380</name>
</gene>
<sequence>MKVAIVHDWLTLTGGAERVLEQILDLFPNADLFCTVCFLPEEDHGLIAGRSVTTSFIQKLPFARRVYRKYLPLMPIAVEQFDLSAYDLVLSSSHAVAKGVITGPDQVHLCYIYSPIRYAWDLQHAYLKEAGVRGLSGIMARAILHYMRIWDVRTSHGVDRFIAISQFIARRVRKAYGRTASVVYPPVDIARFRLHAQKDDYYLTASRMVPYKRMPLIVEAFAKMPERRLVVIGDGPDMDLVRAAAGDNVEILGRQSDAAMTDYMSRAKAFLYAAEEDFGIVPLEAQACGTPVIAYGRGGSLETIRGHDDPGQTGVFFPKQSVDAIVAAVRHLDTRSIRPEDCRTNAERFSTEAFRNGLMAAVDEVMAAHREETRLGR</sequence>
<dbReference type="InterPro" id="IPR001296">
    <property type="entry name" value="Glyco_trans_1"/>
</dbReference>
<dbReference type="InterPro" id="IPR050194">
    <property type="entry name" value="Glycosyltransferase_grp1"/>
</dbReference>
<dbReference type="Pfam" id="PF00534">
    <property type="entry name" value="Glycos_transf_1"/>
    <property type="match status" value="1"/>
</dbReference>
<dbReference type="SUPFAM" id="SSF53756">
    <property type="entry name" value="UDP-Glycosyltransferase/glycogen phosphorylase"/>
    <property type="match status" value="1"/>
</dbReference>
<evidence type="ECO:0000313" key="4">
    <source>
        <dbReference type="Proteomes" id="UP000033203"/>
    </source>
</evidence>
<accession>A0A0D1MCC7</accession>
<evidence type="ECO:0000259" key="1">
    <source>
        <dbReference type="Pfam" id="PF00534"/>
    </source>
</evidence>
<dbReference type="PANTHER" id="PTHR45947">
    <property type="entry name" value="SULFOQUINOVOSYL TRANSFERASE SQD2"/>
    <property type="match status" value="1"/>
</dbReference>